<protein>
    <submittedName>
        <fullName evidence="1">Uncharacterized protein</fullName>
    </submittedName>
</protein>
<evidence type="ECO:0000313" key="1">
    <source>
        <dbReference type="EnsemblMetazoa" id="Aqu2.1.44719_001"/>
    </source>
</evidence>
<reference evidence="1" key="1">
    <citation type="submission" date="2017-05" db="UniProtKB">
        <authorList>
            <consortium name="EnsemblMetazoa"/>
        </authorList>
    </citation>
    <scope>IDENTIFICATION</scope>
</reference>
<name>A0A1X7VYY1_AMPQE</name>
<proteinExistence type="predicted"/>
<organism evidence="1">
    <name type="scientific">Amphimedon queenslandica</name>
    <name type="common">Sponge</name>
    <dbReference type="NCBI Taxonomy" id="400682"/>
    <lineage>
        <taxon>Eukaryota</taxon>
        <taxon>Metazoa</taxon>
        <taxon>Porifera</taxon>
        <taxon>Demospongiae</taxon>
        <taxon>Heteroscleromorpha</taxon>
        <taxon>Haplosclerida</taxon>
        <taxon>Niphatidae</taxon>
        <taxon>Amphimedon</taxon>
    </lineage>
</organism>
<dbReference type="InParanoid" id="A0A1X7VYY1"/>
<sequence length="166" mass="18626">MLSIILMGKHREKADVIRITGVIITIFTSFKRKSLNIFQKLISVILYAGHCSKQAFDRLNKLHLCTSYSTLLRLLSQIGQDFDSRIIDRSRSLESTIPGVKKFFQMFATDSMNTDEHTGGNENAENTDYDDASNCLSFKRYPKLAATLDTDASTALASMTTLLFNA</sequence>
<dbReference type="AlphaFoldDB" id="A0A1X7VYY1"/>
<dbReference type="EnsemblMetazoa" id="Aqu2.1.44719_001">
    <property type="protein sequence ID" value="Aqu2.1.44719_001"/>
    <property type="gene ID" value="Aqu2.1.44719"/>
</dbReference>
<accession>A0A1X7VYY1</accession>